<evidence type="ECO:0000256" key="2">
    <source>
        <dbReference type="SAM" id="SignalP"/>
    </source>
</evidence>
<evidence type="ECO:0000313" key="4">
    <source>
        <dbReference type="Proteomes" id="UP000016935"/>
    </source>
</evidence>
<name>R0KBS4_EXST2</name>
<evidence type="ECO:0000256" key="1">
    <source>
        <dbReference type="SAM" id="Phobius"/>
    </source>
</evidence>
<proteinExistence type="predicted"/>
<feature type="signal peptide" evidence="2">
    <location>
        <begin position="1"/>
        <end position="20"/>
    </location>
</feature>
<dbReference type="HOGENOM" id="CLU_826361_0_0_1"/>
<accession>R0KBS4</accession>
<sequence>MISHIATLILTIAYLTFVLAEVAPEITIVAEGYNVIAKLPCAGCPYLYQDTSKGSDEPWTQRKDQSALLLNISLPYDSAHLSINNAALLANNKILPRIYVNQVLEDISKNDLSKLIDSNQLDSLGSSYFGASYSYTLRRIKDKPQALLFHFDIMELWIDLTSPPLTIVLDDAEQKILELVLLQRPLLSPGDLTGAYEIIRANLITRPPAPAKGTKRRAKVTSMWFLDWDDHGKKGTATHIVNSASSSLIAYISSGVWALFVFIFAIIGLFVVVCLFVIFGCGWCSDNDYEIAQHGKRKSSSSAKGVWGGKDVEAARRFMSPEELGLRGSGKVVGVGKSD</sequence>
<keyword evidence="2" id="KW-0732">Signal</keyword>
<evidence type="ECO:0000313" key="3">
    <source>
        <dbReference type="EMBL" id="EOA90398.1"/>
    </source>
</evidence>
<feature type="chain" id="PRO_5004354078" evidence="2">
    <location>
        <begin position="21"/>
        <end position="339"/>
    </location>
</feature>
<protein>
    <submittedName>
        <fullName evidence="3">Uncharacterized protein</fullName>
    </submittedName>
</protein>
<keyword evidence="1" id="KW-0812">Transmembrane</keyword>
<dbReference type="GeneID" id="19405003"/>
<dbReference type="EMBL" id="KB908493">
    <property type="protein sequence ID" value="EOA90398.1"/>
    <property type="molecule type" value="Genomic_DNA"/>
</dbReference>
<gene>
    <name evidence="3" type="ORF">SETTUDRAFT_45600</name>
</gene>
<keyword evidence="1" id="KW-0472">Membrane</keyword>
<keyword evidence="4" id="KW-1185">Reference proteome</keyword>
<dbReference type="AlphaFoldDB" id="R0KBS4"/>
<reference evidence="3 4" key="1">
    <citation type="journal article" date="2012" name="PLoS Pathog.">
        <title>Diverse lifestyles and strategies of plant pathogenesis encoded in the genomes of eighteen Dothideomycetes fungi.</title>
        <authorList>
            <person name="Ohm R.A."/>
            <person name="Feau N."/>
            <person name="Henrissat B."/>
            <person name="Schoch C.L."/>
            <person name="Horwitz B.A."/>
            <person name="Barry K.W."/>
            <person name="Condon B.J."/>
            <person name="Copeland A.C."/>
            <person name="Dhillon B."/>
            <person name="Glaser F."/>
            <person name="Hesse C.N."/>
            <person name="Kosti I."/>
            <person name="LaButti K."/>
            <person name="Lindquist E.A."/>
            <person name="Lucas S."/>
            <person name="Salamov A.A."/>
            <person name="Bradshaw R.E."/>
            <person name="Ciuffetti L."/>
            <person name="Hamelin R.C."/>
            <person name="Kema G.H.J."/>
            <person name="Lawrence C."/>
            <person name="Scott J.A."/>
            <person name="Spatafora J.W."/>
            <person name="Turgeon B.G."/>
            <person name="de Wit P.J.G.M."/>
            <person name="Zhong S."/>
            <person name="Goodwin S.B."/>
            <person name="Grigoriev I.V."/>
        </authorList>
    </citation>
    <scope>NUCLEOTIDE SEQUENCE [LARGE SCALE GENOMIC DNA]</scope>
    <source>
        <strain evidence="4">28A</strain>
    </source>
</reference>
<dbReference type="RefSeq" id="XP_008021932.1">
    <property type="nucleotide sequence ID" value="XM_008023741.1"/>
</dbReference>
<feature type="transmembrane region" description="Helical" evidence="1">
    <location>
        <begin position="256"/>
        <end position="279"/>
    </location>
</feature>
<reference evidence="3 4" key="2">
    <citation type="journal article" date="2013" name="PLoS Genet.">
        <title>Comparative genome structure, secondary metabolite, and effector coding capacity across Cochliobolus pathogens.</title>
        <authorList>
            <person name="Condon B.J."/>
            <person name="Leng Y."/>
            <person name="Wu D."/>
            <person name="Bushley K.E."/>
            <person name="Ohm R.A."/>
            <person name="Otillar R."/>
            <person name="Martin J."/>
            <person name="Schackwitz W."/>
            <person name="Grimwood J."/>
            <person name="MohdZainudin N."/>
            <person name="Xue C."/>
            <person name="Wang R."/>
            <person name="Manning V.A."/>
            <person name="Dhillon B."/>
            <person name="Tu Z.J."/>
            <person name="Steffenson B.J."/>
            <person name="Salamov A."/>
            <person name="Sun H."/>
            <person name="Lowry S."/>
            <person name="LaButti K."/>
            <person name="Han J."/>
            <person name="Copeland A."/>
            <person name="Lindquist E."/>
            <person name="Barry K."/>
            <person name="Schmutz J."/>
            <person name="Baker S.E."/>
            <person name="Ciuffetti L.M."/>
            <person name="Grigoriev I.V."/>
            <person name="Zhong S."/>
            <person name="Turgeon B.G."/>
        </authorList>
    </citation>
    <scope>NUCLEOTIDE SEQUENCE [LARGE SCALE GENOMIC DNA]</scope>
    <source>
        <strain evidence="4">28A</strain>
    </source>
</reference>
<keyword evidence="1" id="KW-1133">Transmembrane helix</keyword>
<dbReference type="Proteomes" id="UP000016935">
    <property type="component" value="Unassembled WGS sequence"/>
</dbReference>
<dbReference type="OrthoDB" id="3791536at2759"/>
<organism evidence="3 4">
    <name type="scientific">Exserohilum turcicum (strain 28A)</name>
    <name type="common">Northern leaf blight fungus</name>
    <name type="synonym">Setosphaeria turcica</name>
    <dbReference type="NCBI Taxonomy" id="671987"/>
    <lineage>
        <taxon>Eukaryota</taxon>
        <taxon>Fungi</taxon>
        <taxon>Dikarya</taxon>
        <taxon>Ascomycota</taxon>
        <taxon>Pezizomycotina</taxon>
        <taxon>Dothideomycetes</taxon>
        <taxon>Pleosporomycetidae</taxon>
        <taxon>Pleosporales</taxon>
        <taxon>Pleosporineae</taxon>
        <taxon>Pleosporaceae</taxon>
        <taxon>Exserohilum</taxon>
    </lineage>
</organism>